<keyword evidence="3" id="KW-1185">Reference proteome</keyword>
<evidence type="ECO:0000313" key="2">
    <source>
        <dbReference type="EMBL" id="KAJ1099355.1"/>
    </source>
</evidence>
<dbReference type="AlphaFoldDB" id="A0AAV7M9A6"/>
<gene>
    <name evidence="2" type="ORF">NDU88_004457</name>
</gene>
<comment type="caution">
    <text evidence="2">The sequence shown here is derived from an EMBL/GenBank/DDBJ whole genome shotgun (WGS) entry which is preliminary data.</text>
</comment>
<proteinExistence type="predicted"/>
<sequence length="125" mass="13391">MKAVSRDVPSELGLHRLERPFLFFCPGGGGGTLARGGGSSEVSPVGLRSPLEEPSVARRSGGPRSAVQSARSGFCPGQDGAREKRLVPGRVRMWRRPLAPAGVRGSEETSFCRPGQWRIARGGHW</sequence>
<evidence type="ECO:0000313" key="3">
    <source>
        <dbReference type="Proteomes" id="UP001066276"/>
    </source>
</evidence>
<dbReference type="EMBL" id="JANPWB010000014">
    <property type="protein sequence ID" value="KAJ1099355.1"/>
    <property type="molecule type" value="Genomic_DNA"/>
</dbReference>
<reference evidence="2" key="1">
    <citation type="journal article" date="2022" name="bioRxiv">
        <title>Sequencing and chromosome-scale assembly of the giantPleurodeles waltlgenome.</title>
        <authorList>
            <person name="Brown T."/>
            <person name="Elewa A."/>
            <person name="Iarovenko S."/>
            <person name="Subramanian E."/>
            <person name="Araus A.J."/>
            <person name="Petzold A."/>
            <person name="Susuki M."/>
            <person name="Suzuki K.-i.T."/>
            <person name="Hayashi T."/>
            <person name="Toyoda A."/>
            <person name="Oliveira C."/>
            <person name="Osipova E."/>
            <person name="Leigh N.D."/>
            <person name="Simon A."/>
            <person name="Yun M.H."/>
        </authorList>
    </citation>
    <scope>NUCLEOTIDE SEQUENCE</scope>
    <source>
        <strain evidence="2">20211129_DDA</strain>
        <tissue evidence="2">Liver</tissue>
    </source>
</reference>
<feature type="region of interest" description="Disordered" evidence="1">
    <location>
        <begin position="33"/>
        <end position="82"/>
    </location>
</feature>
<organism evidence="2 3">
    <name type="scientific">Pleurodeles waltl</name>
    <name type="common">Iberian ribbed newt</name>
    <dbReference type="NCBI Taxonomy" id="8319"/>
    <lineage>
        <taxon>Eukaryota</taxon>
        <taxon>Metazoa</taxon>
        <taxon>Chordata</taxon>
        <taxon>Craniata</taxon>
        <taxon>Vertebrata</taxon>
        <taxon>Euteleostomi</taxon>
        <taxon>Amphibia</taxon>
        <taxon>Batrachia</taxon>
        <taxon>Caudata</taxon>
        <taxon>Salamandroidea</taxon>
        <taxon>Salamandridae</taxon>
        <taxon>Pleurodelinae</taxon>
        <taxon>Pleurodeles</taxon>
    </lineage>
</organism>
<name>A0AAV7M9A6_PLEWA</name>
<dbReference type="Proteomes" id="UP001066276">
    <property type="component" value="Chromosome 10"/>
</dbReference>
<protein>
    <submittedName>
        <fullName evidence="2">Uncharacterized protein</fullName>
    </submittedName>
</protein>
<accession>A0AAV7M9A6</accession>
<evidence type="ECO:0000256" key="1">
    <source>
        <dbReference type="SAM" id="MobiDB-lite"/>
    </source>
</evidence>